<proteinExistence type="predicted"/>
<evidence type="ECO:0000313" key="1">
    <source>
        <dbReference type="EMBL" id="MBX59096.1"/>
    </source>
</evidence>
<name>A0A2P2PWH2_RHIMU</name>
<protein>
    <submittedName>
        <fullName evidence="1">Uncharacterized protein</fullName>
    </submittedName>
</protein>
<reference evidence="1" key="1">
    <citation type="submission" date="2018-02" db="EMBL/GenBank/DDBJ databases">
        <title>Rhizophora mucronata_Transcriptome.</title>
        <authorList>
            <person name="Meera S.P."/>
            <person name="Sreeshan A."/>
            <person name="Augustine A."/>
        </authorList>
    </citation>
    <scope>NUCLEOTIDE SEQUENCE</scope>
    <source>
        <tissue evidence="1">Leaf</tissue>
    </source>
</reference>
<accession>A0A2P2PWH2</accession>
<dbReference type="EMBL" id="GGEC01078612">
    <property type="protein sequence ID" value="MBX59096.1"/>
    <property type="molecule type" value="Transcribed_RNA"/>
</dbReference>
<sequence length="24" mass="2624">MGSCDSISTVEFLQQSSSPQCYLL</sequence>
<organism evidence="1">
    <name type="scientific">Rhizophora mucronata</name>
    <name type="common">Asiatic mangrove</name>
    <dbReference type="NCBI Taxonomy" id="61149"/>
    <lineage>
        <taxon>Eukaryota</taxon>
        <taxon>Viridiplantae</taxon>
        <taxon>Streptophyta</taxon>
        <taxon>Embryophyta</taxon>
        <taxon>Tracheophyta</taxon>
        <taxon>Spermatophyta</taxon>
        <taxon>Magnoliopsida</taxon>
        <taxon>eudicotyledons</taxon>
        <taxon>Gunneridae</taxon>
        <taxon>Pentapetalae</taxon>
        <taxon>rosids</taxon>
        <taxon>fabids</taxon>
        <taxon>Malpighiales</taxon>
        <taxon>Rhizophoraceae</taxon>
        <taxon>Rhizophora</taxon>
    </lineage>
</organism>
<dbReference type="AlphaFoldDB" id="A0A2P2PWH2"/>